<keyword evidence="2" id="KW-1185">Reference proteome</keyword>
<reference evidence="1 2" key="1">
    <citation type="journal article" date="2012" name="J. Bacteriol.">
        <title>Genome sequence of the model hyperthermophilic archaeon Thermococcus litoralis NS-C.</title>
        <authorList>
            <person name="Gardner A.F."/>
            <person name="Kumar S."/>
            <person name="Perler F.B."/>
        </authorList>
    </citation>
    <scope>NUCLEOTIDE SEQUENCE [LARGE SCALE GENOMIC DNA]</scope>
    <source>
        <strain evidence="2">ATCC 51850 / DSM 5473 / JCM 8560 / NS-C</strain>
    </source>
</reference>
<dbReference type="HOGENOM" id="CLU_146473_0_0_2"/>
<dbReference type="Proteomes" id="UP000015502">
    <property type="component" value="Chromosome"/>
</dbReference>
<name>H3ZNA3_THELN</name>
<dbReference type="RefSeq" id="WP_004068169.1">
    <property type="nucleotide sequence ID" value="NC_022084.1"/>
</dbReference>
<proteinExistence type="predicted"/>
<organism evidence="1 2">
    <name type="scientific">Thermococcus litoralis (strain ATCC 51850 / DSM 5473 / JCM 8560 / NS-C)</name>
    <dbReference type="NCBI Taxonomy" id="523849"/>
    <lineage>
        <taxon>Archaea</taxon>
        <taxon>Methanobacteriati</taxon>
        <taxon>Methanobacteriota</taxon>
        <taxon>Thermococci</taxon>
        <taxon>Thermococcales</taxon>
        <taxon>Thermococcaceae</taxon>
        <taxon>Thermococcus</taxon>
    </lineage>
</organism>
<accession>H3ZNA3</accession>
<evidence type="ECO:0000313" key="2">
    <source>
        <dbReference type="Proteomes" id="UP000015502"/>
    </source>
</evidence>
<evidence type="ECO:0000313" key="1">
    <source>
        <dbReference type="EMBL" id="EHR78527.1"/>
    </source>
</evidence>
<dbReference type="EMBL" id="CP006670">
    <property type="protein sequence ID" value="EHR78527.1"/>
    <property type="molecule type" value="Genomic_DNA"/>
</dbReference>
<dbReference type="AlphaFoldDB" id="H3ZNA3"/>
<dbReference type="STRING" id="523849.OCC_11312"/>
<dbReference type="OrthoDB" id="103563at2157"/>
<dbReference type="PaxDb" id="523849-OCC_11312"/>
<dbReference type="GeneID" id="16549146"/>
<sequence length="151" mass="17910">MLKEIASLERGVVLLTGDAKKLAKIFLNLWLSKGKVFLAEYLPFEVDYPEKVFIGGIEEGFEFDGYVLYSLLSRPKSERAKYYSFIAEHRDKLILIYEPKYFRDSLFRYALKDLVDYLVAYKRETMGMDRVDVYKLEEGRVVKKKTYVRRF</sequence>
<dbReference type="KEGG" id="tlt:OCC_11312"/>
<gene>
    <name evidence="1" type="ORF">OCC_11312</name>
</gene>
<protein>
    <submittedName>
        <fullName evidence="1">Uncharacterized protein</fullName>
    </submittedName>
</protein>